<accession>A0ACB9Q6F2</accession>
<gene>
    <name evidence="1" type="ORF">L6164_000419</name>
</gene>
<dbReference type="Proteomes" id="UP000828941">
    <property type="component" value="Chromosome 1"/>
</dbReference>
<organism evidence="1 2">
    <name type="scientific">Bauhinia variegata</name>
    <name type="common">Purple orchid tree</name>
    <name type="synonym">Phanera variegata</name>
    <dbReference type="NCBI Taxonomy" id="167791"/>
    <lineage>
        <taxon>Eukaryota</taxon>
        <taxon>Viridiplantae</taxon>
        <taxon>Streptophyta</taxon>
        <taxon>Embryophyta</taxon>
        <taxon>Tracheophyta</taxon>
        <taxon>Spermatophyta</taxon>
        <taxon>Magnoliopsida</taxon>
        <taxon>eudicotyledons</taxon>
        <taxon>Gunneridae</taxon>
        <taxon>Pentapetalae</taxon>
        <taxon>rosids</taxon>
        <taxon>fabids</taxon>
        <taxon>Fabales</taxon>
        <taxon>Fabaceae</taxon>
        <taxon>Cercidoideae</taxon>
        <taxon>Cercideae</taxon>
        <taxon>Bauhiniinae</taxon>
        <taxon>Bauhinia</taxon>
    </lineage>
</organism>
<dbReference type="EMBL" id="CM039426">
    <property type="protein sequence ID" value="KAI4356392.1"/>
    <property type="molecule type" value="Genomic_DNA"/>
</dbReference>
<evidence type="ECO:0000313" key="1">
    <source>
        <dbReference type="EMBL" id="KAI4356392.1"/>
    </source>
</evidence>
<reference evidence="1 2" key="1">
    <citation type="journal article" date="2022" name="DNA Res.">
        <title>Chromosomal-level genome assembly of the orchid tree Bauhinia variegata (Leguminosae; Cercidoideae) supports the allotetraploid origin hypothesis of Bauhinia.</title>
        <authorList>
            <person name="Zhong Y."/>
            <person name="Chen Y."/>
            <person name="Zheng D."/>
            <person name="Pang J."/>
            <person name="Liu Y."/>
            <person name="Luo S."/>
            <person name="Meng S."/>
            <person name="Qian L."/>
            <person name="Wei D."/>
            <person name="Dai S."/>
            <person name="Zhou R."/>
        </authorList>
    </citation>
    <scope>NUCLEOTIDE SEQUENCE [LARGE SCALE GENOMIC DNA]</scope>
    <source>
        <strain evidence="1">BV-YZ2020</strain>
    </source>
</reference>
<proteinExistence type="predicted"/>
<protein>
    <submittedName>
        <fullName evidence="1">Uncharacterized protein</fullName>
    </submittedName>
</protein>
<comment type="caution">
    <text evidence="1">The sequence shown here is derived from an EMBL/GenBank/DDBJ whole genome shotgun (WGS) entry which is preliminary data.</text>
</comment>
<keyword evidence="2" id="KW-1185">Reference proteome</keyword>
<sequence>MNSINPCEMRVNIPPMNWSPFSYSQINEVIVFGCDEYSSFKTLISSENDLCLAGCHYVLSGDILSCDISYCCQASLPLSRSKFDITTVRMKGTDEPYNSYPCVYLLMVDSNWLANSMRNNFSLVLEHVWISRFVPAVLDWGIPFFPTSISMLQNVKNCHDYTFNTSSGIQLLRGQCQCPLGIKGNPYIGGERIGDSSDAVEEKRQALARIITVSSTGPDGYARSLASYFITCMNENSLFDILDDNVLKEGDTEHIMLIANIAKSCLSLHGKERPTMGEVTMELARIQNLRNKSNNHHESEGINLDTYLPRDIKHSASLNLDFISNSETSSSNILSMLNSTYPFISTARS</sequence>
<evidence type="ECO:0000313" key="2">
    <source>
        <dbReference type="Proteomes" id="UP000828941"/>
    </source>
</evidence>
<name>A0ACB9Q6F2_BAUVA</name>